<dbReference type="Proteomes" id="UP000186955">
    <property type="component" value="Unassembled WGS sequence"/>
</dbReference>
<keyword evidence="2" id="KW-1185">Reference proteome</keyword>
<sequence length="686" mass="74645">MDFIWTIDEIVVGQITLQGPVFPTTNSRAAKVPPPNGDGIIWTPGQNYADGSDGSIAPVTFQLPSEPEPDWRLPMSISATIAFPEQWYDQDCTLIGSLNGVQLVKNDVFQATPTQNWTFDGLSLLSTLSYINPANAGYSFLIPFRTGGDWTWTLQLVQQPETMAPCLNPTRLEIAFAVYALPPNEANPNPLWPTAGVLESQPDFRSSYPVVVQRYAFPNLAQLGTAQNTLPQALRWYIFLMVATIWNIGNGNPRVPFNSYNGTSGYGMDDYGGVFDLTQWSQGAPDGINSYGDAPHCNSHDLAPAMQFGCNSYDLAAVLQLGCSVALSPTGSELLRSTWVFHDPHGYVVPGELFSQPRHIRCNNPFYLNHQNPDYRLPRIGVFGTTMDPPPPPVPGPLIQGEPTSDGRKFIQARTSQPTQPPRFTTASLRQQILTRLISDALDRAVTVVYSQLYPNLECTARNFVFNSAPTGRGFYLQLSLNIQVHHTPEGATTALADYLSSFSVKPLAKHVQSTPTPLGDISLRCQDTILLVHGNVYAKLQVIRDLSQLSIAPKSCEENLLSVAVALDAHLSSGDTDQTSIPRGSVPFTTKPPKKVRKGTSFTLQVPSALSGNGAMESIKDEKVIAFVSNPQVVMSCGPADSGGYLTFAAFNNSGTVEITVIRPHVDTLLPVVAAFKVEVSDTEG</sequence>
<evidence type="ECO:0000313" key="2">
    <source>
        <dbReference type="Proteomes" id="UP000186955"/>
    </source>
</evidence>
<name>A0A1Q5T6T8_9EURO</name>
<evidence type="ECO:0000313" key="1">
    <source>
        <dbReference type="EMBL" id="OKO95942.1"/>
    </source>
</evidence>
<accession>A0A1Q5T6T8</accession>
<protein>
    <submittedName>
        <fullName evidence="1">Uncharacterized protein</fullName>
    </submittedName>
</protein>
<gene>
    <name evidence="1" type="ORF">PENSUB_10963</name>
</gene>
<comment type="caution">
    <text evidence="1">The sequence shown here is derived from an EMBL/GenBank/DDBJ whole genome shotgun (WGS) entry which is preliminary data.</text>
</comment>
<dbReference type="AlphaFoldDB" id="A0A1Q5T6T8"/>
<proteinExistence type="predicted"/>
<organism evidence="1 2">
    <name type="scientific">Penicillium subrubescens</name>
    <dbReference type="NCBI Taxonomy" id="1316194"/>
    <lineage>
        <taxon>Eukaryota</taxon>
        <taxon>Fungi</taxon>
        <taxon>Dikarya</taxon>
        <taxon>Ascomycota</taxon>
        <taxon>Pezizomycotina</taxon>
        <taxon>Eurotiomycetes</taxon>
        <taxon>Eurotiomycetidae</taxon>
        <taxon>Eurotiales</taxon>
        <taxon>Aspergillaceae</taxon>
        <taxon>Penicillium</taxon>
    </lineage>
</organism>
<reference evidence="1 2" key="1">
    <citation type="submission" date="2016-10" db="EMBL/GenBank/DDBJ databases">
        <title>Genome sequence of the ascomycete fungus Penicillium subrubescens.</title>
        <authorList>
            <person name="De Vries R.P."/>
            <person name="Peng M."/>
            <person name="Dilokpimol A."/>
            <person name="Hilden K."/>
            <person name="Makela M.R."/>
            <person name="Grigoriev I."/>
            <person name="Riley R."/>
            <person name="Granchi Z."/>
        </authorList>
    </citation>
    <scope>NUCLEOTIDE SEQUENCE [LARGE SCALE GENOMIC DNA]</scope>
    <source>
        <strain evidence="1 2">CBS 132785</strain>
    </source>
</reference>
<dbReference type="EMBL" id="MNBE01000701">
    <property type="protein sequence ID" value="OKO95942.1"/>
    <property type="molecule type" value="Genomic_DNA"/>
</dbReference>